<feature type="transmembrane region" description="Helical" evidence="8">
    <location>
        <begin position="229"/>
        <end position="248"/>
    </location>
</feature>
<dbReference type="Pfam" id="PF00924">
    <property type="entry name" value="MS_channel_2nd"/>
    <property type="match status" value="1"/>
</dbReference>
<comment type="subcellular location">
    <subcellularLocation>
        <location evidence="1">Cell membrane</location>
        <topology evidence="1">Multi-pass membrane protein</topology>
    </subcellularLocation>
</comment>
<dbReference type="Gene3D" id="2.30.30.60">
    <property type="match status" value="1"/>
</dbReference>
<keyword evidence="6 8" id="KW-0472">Membrane</keyword>
<dbReference type="PANTHER" id="PTHR30347">
    <property type="entry name" value="POTASSIUM CHANNEL RELATED"/>
    <property type="match status" value="1"/>
</dbReference>
<feature type="transmembrane region" description="Helical" evidence="8">
    <location>
        <begin position="144"/>
        <end position="164"/>
    </location>
</feature>
<keyword evidence="3" id="KW-1003">Cell membrane</keyword>
<evidence type="ECO:0000313" key="12">
    <source>
        <dbReference type="EMBL" id="UXE59162.1"/>
    </source>
</evidence>
<evidence type="ECO:0000256" key="4">
    <source>
        <dbReference type="ARBA" id="ARBA00022692"/>
    </source>
</evidence>
<dbReference type="InterPro" id="IPR010920">
    <property type="entry name" value="LSM_dom_sf"/>
</dbReference>
<evidence type="ECO:0000256" key="7">
    <source>
        <dbReference type="SAM" id="MobiDB-lite"/>
    </source>
</evidence>
<dbReference type="SUPFAM" id="SSF50182">
    <property type="entry name" value="Sm-like ribonucleoproteins"/>
    <property type="match status" value="1"/>
</dbReference>
<proteinExistence type="inferred from homology"/>
<dbReference type="Pfam" id="PF21082">
    <property type="entry name" value="MS_channel_3rd"/>
    <property type="match status" value="1"/>
</dbReference>
<dbReference type="InterPro" id="IPR006685">
    <property type="entry name" value="MscS_channel_2nd"/>
</dbReference>
<feature type="domain" description="Mechanosensitive ion channel MscS C-terminal" evidence="10">
    <location>
        <begin position="347"/>
        <end position="428"/>
    </location>
</feature>
<dbReference type="Proteomes" id="UP001065613">
    <property type="component" value="Chromosome"/>
</dbReference>
<evidence type="ECO:0000259" key="10">
    <source>
        <dbReference type="Pfam" id="PF21082"/>
    </source>
</evidence>
<feature type="transmembrane region" description="Helical" evidence="8">
    <location>
        <begin position="109"/>
        <end position="132"/>
    </location>
</feature>
<accession>A0A977KST7</accession>
<feature type="transmembrane region" description="Helical" evidence="8">
    <location>
        <begin position="184"/>
        <end position="208"/>
    </location>
</feature>
<evidence type="ECO:0000256" key="3">
    <source>
        <dbReference type="ARBA" id="ARBA00022475"/>
    </source>
</evidence>
<dbReference type="InterPro" id="IPR023408">
    <property type="entry name" value="MscS_beta-dom_sf"/>
</dbReference>
<feature type="domain" description="Mechanosensitive ion channel transmembrane helices 2/3" evidence="11">
    <location>
        <begin position="229"/>
        <end position="269"/>
    </location>
</feature>
<feature type="transmembrane region" description="Helical" evidence="8">
    <location>
        <begin position="28"/>
        <end position="46"/>
    </location>
</feature>
<feature type="region of interest" description="Disordered" evidence="7">
    <location>
        <begin position="446"/>
        <end position="465"/>
    </location>
</feature>
<dbReference type="Gene3D" id="1.10.287.1260">
    <property type="match status" value="1"/>
</dbReference>
<dbReference type="GO" id="GO:0055085">
    <property type="term" value="P:transmembrane transport"/>
    <property type="evidence" value="ECO:0007669"/>
    <property type="project" value="InterPro"/>
</dbReference>
<evidence type="ECO:0000256" key="2">
    <source>
        <dbReference type="ARBA" id="ARBA00008017"/>
    </source>
</evidence>
<keyword evidence="5 8" id="KW-1133">Transmembrane helix</keyword>
<evidence type="ECO:0000256" key="5">
    <source>
        <dbReference type="ARBA" id="ARBA00022989"/>
    </source>
</evidence>
<protein>
    <submittedName>
        <fullName evidence="12">Mechanosensitive ion channel</fullName>
    </submittedName>
</protein>
<dbReference type="PANTHER" id="PTHR30347:SF1">
    <property type="entry name" value="MECHANOSENSITIVE CHANNEL MSCK"/>
    <property type="match status" value="1"/>
</dbReference>
<keyword evidence="4 8" id="KW-0812">Transmembrane</keyword>
<feature type="domain" description="Mechanosensitive ion channel MscS" evidence="9">
    <location>
        <begin position="271"/>
        <end position="334"/>
    </location>
</feature>
<dbReference type="Gene3D" id="3.30.70.100">
    <property type="match status" value="1"/>
</dbReference>
<dbReference type="InterPro" id="IPR011066">
    <property type="entry name" value="MscS_channel_C_sf"/>
</dbReference>
<dbReference type="Pfam" id="PF21088">
    <property type="entry name" value="MS_channel_1st"/>
    <property type="match status" value="1"/>
</dbReference>
<dbReference type="InterPro" id="IPR011014">
    <property type="entry name" value="MscS_channel_TM-2"/>
</dbReference>
<dbReference type="GO" id="GO:0005886">
    <property type="term" value="C:plasma membrane"/>
    <property type="evidence" value="ECO:0007669"/>
    <property type="project" value="UniProtKB-SubCell"/>
</dbReference>
<evidence type="ECO:0000256" key="6">
    <source>
        <dbReference type="ARBA" id="ARBA00023136"/>
    </source>
</evidence>
<feature type="transmembrane region" description="Helical" evidence="8">
    <location>
        <begin position="78"/>
        <end position="97"/>
    </location>
</feature>
<dbReference type="InterPro" id="IPR052702">
    <property type="entry name" value="MscS-like_channel"/>
</dbReference>
<dbReference type="KEGG" id="wna:KA717_24970"/>
<dbReference type="InterPro" id="IPR049278">
    <property type="entry name" value="MS_channel_C"/>
</dbReference>
<gene>
    <name evidence="12" type="ORF">KA717_24970</name>
</gene>
<organism evidence="12">
    <name type="scientific">Woronichinia naegeliana WA131</name>
    <dbReference type="NCBI Taxonomy" id="2824559"/>
    <lineage>
        <taxon>Bacteria</taxon>
        <taxon>Bacillati</taxon>
        <taxon>Cyanobacteriota</taxon>
        <taxon>Cyanophyceae</taxon>
        <taxon>Synechococcales</taxon>
        <taxon>Coelosphaeriaceae</taxon>
        <taxon>Woronichinia</taxon>
    </lineage>
</organism>
<feature type="compositionally biased region" description="Basic and acidic residues" evidence="7">
    <location>
        <begin position="453"/>
        <end position="465"/>
    </location>
</feature>
<dbReference type="AlphaFoldDB" id="A0A977KST7"/>
<dbReference type="EMBL" id="CP073041">
    <property type="protein sequence ID" value="UXE59162.1"/>
    <property type="molecule type" value="Genomic_DNA"/>
</dbReference>
<dbReference type="InterPro" id="IPR049142">
    <property type="entry name" value="MS_channel_1st"/>
</dbReference>
<sequence>MPNPEPQSLNYLLDQIDKLLIFLERSQVQIQLAAIATVLVISAGLYRRLWKHFQQKFPLPLMLWQQDRPIGLQEYSIILIRYLTLPILNLLGLFILLKTWQSHQFINGLIVVAWEIAILHTGYRLLLASLCLGFAPKIVRKYQLSFFLPIFILLVCIRIINIAGNFQEILSANVLNLFGSPLRVGAILISSVGLYLWFVGVGIFQYLLLSFLTANNRVETGTAEATVILIRYFLMAFGIVLIFGYIGFSPTAFAAITGGLSVGLGFGLKEVFSNFISGIFLLFEGVLRPGDLISIDGTTAEVKKLGVRATTVKIAADNSEKIIPNQTFFTDIVTTFTGSDRIIRNSLTIGVSYDADPQKVIEILLGLTADNAHILEDPKPLAFLIDFADFSISYQLTFYLDDPTIGKTIKSDLSRQLWQRFAENGIEMPFPQYDIHLRSSNVPLAFPSPDSHPNSHADSEPRSQL</sequence>
<dbReference type="SUPFAM" id="SSF82689">
    <property type="entry name" value="Mechanosensitive channel protein MscS (YggB), C-terminal domain"/>
    <property type="match status" value="1"/>
</dbReference>
<evidence type="ECO:0000256" key="8">
    <source>
        <dbReference type="SAM" id="Phobius"/>
    </source>
</evidence>
<evidence type="ECO:0000256" key="1">
    <source>
        <dbReference type="ARBA" id="ARBA00004651"/>
    </source>
</evidence>
<evidence type="ECO:0000259" key="11">
    <source>
        <dbReference type="Pfam" id="PF21088"/>
    </source>
</evidence>
<name>A0A977KST7_9CYAN</name>
<comment type="similarity">
    <text evidence="2">Belongs to the MscS (TC 1.A.23) family.</text>
</comment>
<evidence type="ECO:0000259" key="9">
    <source>
        <dbReference type="Pfam" id="PF00924"/>
    </source>
</evidence>
<reference evidence="12" key="1">
    <citation type="submission" date="2021-04" db="EMBL/GenBank/DDBJ databases">
        <title>Genome sequence of Woronichinia naegeliana from Washington state freshwater lake bloom.</title>
        <authorList>
            <person name="Dreher T.W."/>
        </authorList>
    </citation>
    <scope>NUCLEOTIDE SEQUENCE</scope>
    <source>
        <strain evidence="12">WA131</strain>
    </source>
</reference>
<dbReference type="SUPFAM" id="SSF82861">
    <property type="entry name" value="Mechanosensitive channel protein MscS (YggB), transmembrane region"/>
    <property type="match status" value="1"/>
</dbReference>